<dbReference type="RefSeq" id="XP_025399377.1">
    <property type="nucleotide sequence ID" value="XM_025545361.1"/>
</dbReference>
<dbReference type="InterPro" id="IPR000073">
    <property type="entry name" value="AB_hydrolase_1"/>
</dbReference>
<evidence type="ECO:0000313" key="6">
    <source>
        <dbReference type="EMBL" id="PWY82112.1"/>
    </source>
</evidence>
<dbReference type="SUPFAM" id="SSF53474">
    <property type="entry name" value="alpha/beta-Hydrolases"/>
    <property type="match status" value="1"/>
</dbReference>
<evidence type="ECO:0000313" key="7">
    <source>
        <dbReference type="Proteomes" id="UP000247233"/>
    </source>
</evidence>
<evidence type="ECO:0008006" key="8">
    <source>
        <dbReference type="Google" id="ProtNLM"/>
    </source>
</evidence>
<evidence type="ECO:0000256" key="2">
    <source>
        <dbReference type="ARBA" id="ARBA00022801"/>
    </source>
</evidence>
<comment type="similarity">
    <text evidence="1">Belongs to the peptidase S33 family.</text>
</comment>
<gene>
    <name evidence="6" type="ORF">BO70DRAFT_379645</name>
</gene>
<keyword evidence="7" id="KW-1185">Reference proteome</keyword>
<dbReference type="GeneID" id="37067598"/>
<sequence length="448" mass="48896">MAQSRNTIWLFLTATFLSQALASIPTIKWQNCSTSTPHPLDCENIQVPIDWTDPESDQVTLRMVRHNATSPSKRLGSLIVNPGGPGSPASTVVTYAPYAFGADILTHFDIIGLDPRGLREPHRPSHRAPGLRVSIAMDIEAVRIALGDDKLTDLGLSYGTVLGAQYAQLFPGNIRAMALDGNVDHNMARTYSLTPSSAAHETGLIRFSQWCAQNSTCALHGTDVLQLFDDLVAQADETPLPAPVCAVSGICRSDVTGEELRDNLRNWLPFKDPPPQLLLTGWNDLAFTLAQAKSGNATLLSTPLATDPASILFPELAIYCLDWSRDTSVADVKYKQDNTATLMPHTQGVCEVNIPQVQCIGWPVPVENREHNASSNNTLPILLVNVELDPLTPMEWVVGQREQIRESVLLTRRGDGHTSYFLFGETSRAIDAYLVGLELPGENVVLDS</sequence>
<dbReference type="InterPro" id="IPR029058">
    <property type="entry name" value="AB_hydrolase_fold"/>
</dbReference>
<feature type="signal peptide" evidence="3">
    <location>
        <begin position="1"/>
        <end position="22"/>
    </location>
</feature>
<proteinExistence type="inferred from homology"/>
<accession>A0A317W9X4</accession>
<dbReference type="PANTHER" id="PTHR43248:SF30">
    <property type="entry name" value="AB HYDROLASE-1 DOMAIN-CONTAINING PROTEIN"/>
    <property type="match status" value="1"/>
</dbReference>
<dbReference type="OrthoDB" id="425534at2759"/>
<evidence type="ECO:0000256" key="1">
    <source>
        <dbReference type="ARBA" id="ARBA00010088"/>
    </source>
</evidence>
<name>A0A317W9X4_9EURO</name>
<evidence type="ECO:0000259" key="4">
    <source>
        <dbReference type="Pfam" id="PF00561"/>
    </source>
</evidence>
<comment type="caution">
    <text evidence="6">The sequence shown here is derived from an EMBL/GenBank/DDBJ whole genome shotgun (WGS) entry which is preliminary data.</text>
</comment>
<dbReference type="GO" id="GO:0016787">
    <property type="term" value="F:hydrolase activity"/>
    <property type="evidence" value="ECO:0007669"/>
    <property type="project" value="UniProtKB-KW"/>
</dbReference>
<dbReference type="InterPro" id="IPR013595">
    <property type="entry name" value="Pept_S33_TAP-like_C"/>
</dbReference>
<protein>
    <recommendedName>
        <fullName evidence="8">Alpha/beta-hydrolase</fullName>
    </recommendedName>
</protein>
<feature type="domain" description="AB hydrolase-1" evidence="4">
    <location>
        <begin position="78"/>
        <end position="185"/>
    </location>
</feature>
<organism evidence="6 7">
    <name type="scientific">Aspergillus heteromorphus CBS 117.55</name>
    <dbReference type="NCBI Taxonomy" id="1448321"/>
    <lineage>
        <taxon>Eukaryota</taxon>
        <taxon>Fungi</taxon>
        <taxon>Dikarya</taxon>
        <taxon>Ascomycota</taxon>
        <taxon>Pezizomycotina</taxon>
        <taxon>Eurotiomycetes</taxon>
        <taxon>Eurotiomycetidae</taxon>
        <taxon>Eurotiales</taxon>
        <taxon>Aspergillaceae</taxon>
        <taxon>Aspergillus</taxon>
        <taxon>Aspergillus subgen. Circumdati</taxon>
    </lineage>
</organism>
<dbReference type="VEuPathDB" id="FungiDB:BO70DRAFT_379645"/>
<dbReference type="EMBL" id="MSFL01000012">
    <property type="protein sequence ID" value="PWY82112.1"/>
    <property type="molecule type" value="Genomic_DNA"/>
</dbReference>
<dbReference type="Pfam" id="PF08386">
    <property type="entry name" value="Abhydrolase_4"/>
    <property type="match status" value="1"/>
</dbReference>
<evidence type="ECO:0000259" key="5">
    <source>
        <dbReference type="Pfam" id="PF08386"/>
    </source>
</evidence>
<evidence type="ECO:0000256" key="3">
    <source>
        <dbReference type="SAM" id="SignalP"/>
    </source>
</evidence>
<dbReference type="PANTHER" id="PTHR43248">
    <property type="entry name" value="2-SUCCINYL-6-HYDROXY-2,4-CYCLOHEXADIENE-1-CARBOXYLATE SYNTHASE"/>
    <property type="match status" value="1"/>
</dbReference>
<keyword evidence="2" id="KW-0378">Hydrolase</keyword>
<reference evidence="6 7" key="1">
    <citation type="submission" date="2016-12" db="EMBL/GenBank/DDBJ databases">
        <title>The genomes of Aspergillus section Nigri reveals drivers in fungal speciation.</title>
        <authorList>
            <consortium name="DOE Joint Genome Institute"/>
            <person name="Vesth T.C."/>
            <person name="Nybo J."/>
            <person name="Theobald S."/>
            <person name="Brandl J."/>
            <person name="Frisvad J.C."/>
            <person name="Nielsen K.F."/>
            <person name="Lyhne E.K."/>
            <person name="Kogle M.E."/>
            <person name="Kuo A."/>
            <person name="Riley R."/>
            <person name="Clum A."/>
            <person name="Nolan M."/>
            <person name="Lipzen A."/>
            <person name="Salamov A."/>
            <person name="Henrissat B."/>
            <person name="Wiebenga A."/>
            <person name="De Vries R.P."/>
            <person name="Grigoriev I.V."/>
            <person name="Mortensen U.H."/>
            <person name="Andersen M.R."/>
            <person name="Baker S.E."/>
        </authorList>
    </citation>
    <scope>NUCLEOTIDE SEQUENCE [LARGE SCALE GENOMIC DNA]</scope>
    <source>
        <strain evidence="6 7">CBS 117.55</strain>
    </source>
</reference>
<dbReference type="Gene3D" id="3.40.50.1820">
    <property type="entry name" value="alpha/beta hydrolase"/>
    <property type="match status" value="1"/>
</dbReference>
<dbReference type="InterPro" id="IPR051601">
    <property type="entry name" value="Serine_prot/Carboxylest_S33"/>
</dbReference>
<dbReference type="Pfam" id="PF00561">
    <property type="entry name" value="Abhydrolase_1"/>
    <property type="match status" value="1"/>
</dbReference>
<dbReference type="Proteomes" id="UP000247233">
    <property type="component" value="Unassembled WGS sequence"/>
</dbReference>
<feature type="domain" description="Peptidase S33 tripeptidyl aminopeptidase-like C-terminal" evidence="5">
    <location>
        <begin position="356"/>
        <end position="443"/>
    </location>
</feature>
<dbReference type="AlphaFoldDB" id="A0A317W9X4"/>
<feature type="chain" id="PRO_5016277818" description="Alpha/beta-hydrolase" evidence="3">
    <location>
        <begin position="23"/>
        <end position="448"/>
    </location>
</feature>
<keyword evidence="3" id="KW-0732">Signal</keyword>